<dbReference type="Pfam" id="PF25574">
    <property type="entry name" value="TPR_IMB1"/>
    <property type="match status" value="2"/>
</dbReference>
<dbReference type="Proteomes" id="UP001652642">
    <property type="component" value="Chromosome 6"/>
</dbReference>
<dbReference type="InParanoid" id="A0A6J0V6E2"/>
<feature type="domain" description="Importin N-terminal" evidence="8">
    <location>
        <begin position="24"/>
        <end position="90"/>
    </location>
</feature>
<dbReference type="InterPro" id="IPR058584">
    <property type="entry name" value="IMB1_TNPO1-like_TPR"/>
</dbReference>
<evidence type="ECO:0000313" key="9">
    <source>
        <dbReference type="Proteomes" id="UP001652642"/>
    </source>
</evidence>
<reference evidence="10" key="1">
    <citation type="submission" date="2025-08" db="UniProtKB">
        <authorList>
            <consortium name="RefSeq"/>
        </authorList>
    </citation>
    <scope>IDENTIFICATION</scope>
</reference>
<dbReference type="PANTHER" id="PTHR10527">
    <property type="entry name" value="IMPORTIN BETA"/>
    <property type="match status" value="1"/>
</dbReference>
<dbReference type="InterPro" id="IPR040122">
    <property type="entry name" value="Importin_beta"/>
</dbReference>
<evidence type="ECO:0000313" key="10">
    <source>
        <dbReference type="RefSeq" id="XP_020666139.2"/>
    </source>
</evidence>
<evidence type="ECO:0000256" key="1">
    <source>
        <dbReference type="ARBA" id="ARBA00004123"/>
    </source>
</evidence>
<comment type="subcellular location">
    <subcellularLocation>
        <location evidence="2">Cytoplasm</location>
    </subcellularLocation>
    <subcellularLocation>
        <location evidence="1">Nucleus</location>
    </subcellularLocation>
</comment>
<name>A0A6J0V6E2_9SAUR</name>
<dbReference type="Pfam" id="PF03810">
    <property type="entry name" value="IBN_N"/>
    <property type="match status" value="1"/>
</dbReference>
<dbReference type="AlphaFoldDB" id="A0A6J0V6E2"/>
<dbReference type="Gene3D" id="1.25.10.10">
    <property type="entry name" value="Leucine-rich Repeat Variant"/>
    <property type="match status" value="1"/>
</dbReference>
<dbReference type="InterPro" id="IPR011989">
    <property type="entry name" value="ARM-like"/>
</dbReference>
<dbReference type="SMART" id="SM00913">
    <property type="entry name" value="IBN_N"/>
    <property type="match status" value="1"/>
</dbReference>
<keyword evidence="3" id="KW-0813">Transport</keyword>
<evidence type="ECO:0000256" key="2">
    <source>
        <dbReference type="ARBA" id="ARBA00004496"/>
    </source>
</evidence>
<protein>
    <submittedName>
        <fullName evidence="10">Importin-4 isoform X1</fullName>
    </submittedName>
</protein>
<dbReference type="GO" id="GO:0031267">
    <property type="term" value="F:small GTPase binding"/>
    <property type="evidence" value="ECO:0007669"/>
    <property type="project" value="InterPro"/>
</dbReference>
<proteinExistence type="predicted"/>
<sequence length="1084" mass="119196">METLQLEKILADLLQPDNAVIQQATTQLKETLKQPQALSHLTHVMSNSENPQIRQLASVLVRRLLTKHWKKLSGIEQDSLKTLVLNTLQKERDHKASLGLAQLAAVILKNETLEKWPQMLQLIHHGARSRDPTQSQVGLLLLHSALELDPEVFSPHYKDLLRLFHQTLNSRDQPATLYYTLRSLSTVAAGLGSDEVNLMSSMVPKVILAIRELIAVDEAQASETMEVFNELMGTEVSIIAQHVPEIVGFFLEVASNQALGDSLRVKALSCINFLISLKSKAVLKHKLVPPILNALFPIMSAEPPPGHMDVEDEQTEEEIEDRAEVQTPKHYAAQVVDMLALQLPPEKLFPHLTPLMEPALLSPNPYHRKAGLMCLAVLAEGCGDHIRKKHLQPMLQVVCRALLDESQVVRNAALFALGQFSENLQPDIARYADDIMPLLLRYLEGIQVAHTSHMAKAYYALENFVENLGDKITPYLPSLMERMLTTLSHPGSPRCKELAVSAIGAIAQAAQDSILPYFQAIMDHLMGYLLTVQEDLRPVQIQSIETLSVLATVLNRDVFLPLAEQCCRLGLDLCDKVDDPDLRRCTYSLFGSLTTVLEDAIAPFLPRITTLMLYSIKSTESVQLPVSSGNSFLIFDDEEEEAEVEGDESLTDEEEDDDSELTGISVGNVFMDEKEDACIALGEISTSACVAFLPYMESCFQEISRLLECPHISVRKSAYEAVGQFCISLRRLGERDSAESHRAALQKLLSMVLPVYMKGIREDKERQVVMSILDMLAKLLKACKHEALSEAGRLAELCRVIREVLEKKVACQGIDEDDDEDDDDEEAEYDSMVIECAGEVIPALAEAAGGETFAPYFAGFLPLLLNKMKPSCSYADKSFAVGTIAETIQGLGQASAPFVPRLAQVLMAAARDEDMEVRSNAVFGLGVLAEHGGGAMHEHYPKLLGLLSNLISQEQRGRVTDNVCGAVARMVMANPGGVPIGQVFPVLLHALPLKDDFEEYQTIFRCISFIHSHDPQQVLQQVGEIVRAGSAILGSKQLPAEGRNSLVALLHSLSISCPAEFQTAVLSLPSDAGALVNAAISSSA</sequence>
<dbReference type="SUPFAM" id="SSF48371">
    <property type="entry name" value="ARM repeat"/>
    <property type="match status" value="2"/>
</dbReference>
<evidence type="ECO:0000256" key="4">
    <source>
        <dbReference type="ARBA" id="ARBA00022490"/>
    </source>
</evidence>
<keyword evidence="5" id="KW-0677">Repeat</keyword>
<dbReference type="InterPro" id="IPR001494">
    <property type="entry name" value="Importin-beta_N"/>
</dbReference>
<evidence type="ECO:0000256" key="3">
    <source>
        <dbReference type="ARBA" id="ARBA00022448"/>
    </source>
</evidence>
<evidence type="ECO:0000256" key="5">
    <source>
        <dbReference type="ARBA" id="ARBA00022737"/>
    </source>
</evidence>
<dbReference type="PROSITE" id="PS50166">
    <property type="entry name" value="IMPORTIN_B_NT"/>
    <property type="match status" value="1"/>
</dbReference>
<dbReference type="Pfam" id="PF25780">
    <property type="entry name" value="TPR_IPO5"/>
    <property type="match status" value="1"/>
</dbReference>
<dbReference type="InterPro" id="IPR016024">
    <property type="entry name" value="ARM-type_fold"/>
</dbReference>
<keyword evidence="4" id="KW-0963">Cytoplasm</keyword>
<gene>
    <name evidence="10" type="primary">IPO4</name>
</gene>
<dbReference type="KEGG" id="pvt:110088272"/>
<dbReference type="OrthoDB" id="7862313at2759"/>
<dbReference type="RefSeq" id="XP_020666139.2">
    <property type="nucleotide sequence ID" value="XM_020810480.2"/>
</dbReference>
<evidence type="ECO:0000256" key="7">
    <source>
        <dbReference type="ARBA" id="ARBA00023242"/>
    </source>
</evidence>
<evidence type="ECO:0000259" key="8">
    <source>
        <dbReference type="PROSITE" id="PS50166"/>
    </source>
</evidence>
<evidence type="ECO:0000256" key="6">
    <source>
        <dbReference type="ARBA" id="ARBA00022927"/>
    </source>
</evidence>
<organism evidence="9 10">
    <name type="scientific">Pogona vitticeps</name>
    <name type="common">central bearded dragon</name>
    <dbReference type="NCBI Taxonomy" id="103695"/>
    <lineage>
        <taxon>Eukaryota</taxon>
        <taxon>Metazoa</taxon>
        <taxon>Chordata</taxon>
        <taxon>Craniata</taxon>
        <taxon>Vertebrata</taxon>
        <taxon>Euteleostomi</taxon>
        <taxon>Lepidosauria</taxon>
        <taxon>Squamata</taxon>
        <taxon>Bifurcata</taxon>
        <taxon>Unidentata</taxon>
        <taxon>Episquamata</taxon>
        <taxon>Toxicofera</taxon>
        <taxon>Iguania</taxon>
        <taxon>Acrodonta</taxon>
        <taxon>Agamidae</taxon>
        <taxon>Amphibolurinae</taxon>
        <taxon>Pogona</taxon>
    </lineage>
</organism>
<dbReference type="CTD" id="79711"/>
<dbReference type="GO" id="GO:0006606">
    <property type="term" value="P:protein import into nucleus"/>
    <property type="evidence" value="ECO:0007669"/>
    <property type="project" value="InterPro"/>
</dbReference>
<accession>A0A6J0V6E2</accession>
<dbReference type="InterPro" id="IPR057672">
    <property type="entry name" value="TPR_IPO4/5"/>
</dbReference>
<dbReference type="GO" id="GO:0005737">
    <property type="term" value="C:cytoplasm"/>
    <property type="evidence" value="ECO:0007669"/>
    <property type="project" value="UniProtKB-SubCell"/>
</dbReference>
<keyword evidence="9" id="KW-1185">Reference proteome</keyword>
<keyword evidence="7" id="KW-0539">Nucleus</keyword>
<dbReference type="GeneID" id="110088272"/>
<keyword evidence="6" id="KW-0653">Protein transport</keyword>